<protein>
    <submittedName>
        <fullName evidence="1">Uncharacterized protein</fullName>
    </submittedName>
</protein>
<dbReference type="EMBL" id="GBXM01029898">
    <property type="protein sequence ID" value="JAH78679.1"/>
    <property type="molecule type" value="Transcribed_RNA"/>
</dbReference>
<proteinExistence type="predicted"/>
<evidence type="ECO:0000313" key="1">
    <source>
        <dbReference type="EMBL" id="JAH78679.1"/>
    </source>
</evidence>
<sequence>MQVRFNRIIVNNTP</sequence>
<accession>A0A0E9VKL4</accession>
<organism evidence="1">
    <name type="scientific">Anguilla anguilla</name>
    <name type="common">European freshwater eel</name>
    <name type="synonym">Muraena anguilla</name>
    <dbReference type="NCBI Taxonomy" id="7936"/>
    <lineage>
        <taxon>Eukaryota</taxon>
        <taxon>Metazoa</taxon>
        <taxon>Chordata</taxon>
        <taxon>Craniata</taxon>
        <taxon>Vertebrata</taxon>
        <taxon>Euteleostomi</taxon>
        <taxon>Actinopterygii</taxon>
        <taxon>Neopterygii</taxon>
        <taxon>Teleostei</taxon>
        <taxon>Anguilliformes</taxon>
        <taxon>Anguillidae</taxon>
        <taxon>Anguilla</taxon>
    </lineage>
</organism>
<reference evidence="1" key="1">
    <citation type="submission" date="2014-11" db="EMBL/GenBank/DDBJ databases">
        <authorList>
            <person name="Amaro Gonzalez C."/>
        </authorList>
    </citation>
    <scope>NUCLEOTIDE SEQUENCE</scope>
</reference>
<reference evidence="1" key="2">
    <citation type="journal article" date="2015" name="Fish Shellfish Immunol.">
        <title>Early steps in the European eel (Anguilla anguilla)-Vibrio vulnificus interaction in the gills: Role of the RtxA13 toxin.</title>
        <authorList>
            <person name="Callol A."/>
            <person name="Pajuelo D."/>
            <person name="Ebbesson L."/>
            <person name="Teles M."/>
            <person name="MacKenzie S."/>
            <person name="Amaro C."/>
        </authorList>
    </citation>
    <scope>NUCLEOTIDE SEQUENCE</scope>
</reference>
<name>A0A0E9VKL4_ANGAN</name>